<protein>
    <recommendedName>
        <fullName evidence="3">Cupin domain-containing protein</fullName>
    </recommendedName>
</protein>
<dbReference type="InterPro" id="IPR011051">
    <property type="entry name" value="RmlC_Cupin_sf"/>
</dbReference>
<dbReference type="Gene3D" id="2.60.120.10">
    <property type="entry name" value="Jelly Rolls"/>
    <property type="match status" value="1"/>
</dbReference>
<evidence type="ECO:0000313" key="1">
    <source>
        <dbReference type="EMBL" id="MEJ2871450.1"/>
    </source>
</evidence>
<organism evidence="1 2">
    <name type="scientific">Actinomycetospora aurantiaca</name>
    <dbReference type="NCBI Taxonomy" id="3129233"/>
    <lineage>
        <taxon>Bacteria</taxon>
        <taxon>Bacillati</taxon>
        <taxon>Actinomycetota</taxon>
        <taxon>Actinomycetes</taxon>
        <taxon>Pseudonocardiales</taxon>
        <taxon>Pseudonocardiaceae</taxon>
        <taxon>Actinomycetospora</taxon>
    </lineage>
</organism>
<comment type="caution">
    <text evidence="1">The sequence shown here is derived from an EMBL/GenBank/DDBJ whole genome shotgun (WGS) entry which is preliminary data.</text>
</comment>
<dbReference type="EMBL" id="JBBEGN010000023">
    <property type="protein sequence ID" value="MEJ2871450.1"/>
    <property type="molecule type" value="Genomic_DNA"/>
</dbReference>
<proteinExistence type="predicted"/>
<dbReference type="RefSeq" id="WP_337698018.1">
    <property type="nucleotide sequence ID" value="NZ_JBBEGN010000023.1"/>
</dbReference>
<accession>A0ABU8MVW8</accession>
<keyword evidence="2" id="KW-1185">Reference proteome</keyword>
<sequence>MKIRKEDIAATIDVPGAIARQRQDFGEASGYGTIAGEYFSLGAGTDIAPLLAGLPGDSCHAPHWGYMLEGSLTVSYTNGTTEDVEGGELFYWPPGHSVRVERDSEVILFSPAQEHNDVIDHMKSQMGV</sequence>
<reference evidence="1 2" key="1">
    <citation type="submission" date="2024-03" db="EMBL/GenBank/DDBJ databases">
        <title>Actinomycetospora sp. OC33-EN08, a novel actinomycete isolated from wild orchid (Aerides multiflora).</title>
        <authorList>
            <person name="Suriyachadkun C."/>
        </authorList>
    </citation>
    <scope>NUCLEOTIDE SEQUENCE [LARGE SCALE GENOMIC DNA]</scope>
    <source>
        <strain evidence="1 2">OC33-EN08</strain>
    </source>
</reference>
<evidence type="ECO:0008006" key="3">
    <source>
        <dbReference type="Google" id="ProtNLM"/>
    </source>
</evidence>
<name>A0ABU8MVW8_9PSEU</name>
<gene>
    <name evidence="1" type="ORF">WCD74_27070</name>
</gene>
<dbReference type="SUPFAM" id="SSF51182">
    <property type="entry name" value="RmlC-like cupins"/>
    <property type="match status" value="1"/>
</dbReference>
<evidence type="ECO:0000313" key="2">
    <source>
        <dbReference type="Proteomes" id="UP001385809"/>
    </source>
</evidence>
<dbReference type="InterPro" id="IPR014710">
    <property type="entry name" value="RmlC-like_jellyroll"/>
</dbReference>
<dbReference type="Proteomes" id="UP001385809">
    <property type="component" value="Unassembled WGS sequence"/>
</dbReference>